<dbReference type="Pfam" id="PF14543">
    <property type="entry name" value="TAXi_N"/>
    <property type="match status" value="1"/>
</dbReference>
<evidence type="ECO:0000313" key="1">
    <source>
        <dbReference type="EMBL" id="KAK8489320.1"/>
    </source>
</evidence>
<dbReference type="InterPro" id="IPR021109">
    <property type="entry name" value="Peptidase_aspartic_dom_sf"/>
</dbReference>
<dbReference type="PANTHER" id="PTHR47967:SF37">
    <property type="entry name" value="ASPARTIC PROTEINASE NEPENTHESIN-1-LIKE"/>
    <property type="match status" value="1"/>
</dbReference>
<reference evidence="1 2" key="1">
    <citation type="journal article" date="2024" name="G3 (Bethesda)">
        <title>Genome assembly of Hibiscus sabdariffa L. provides insights into metabolisms of medicinal natural products.</title>
        <authorList>
            <person name="Kim T."/>
        </authorList>
    </citation>
    <scope>NUCLEOTIDE SEQUENCE [LARGE SCALE GENOMIC DNA]</scope>
    <source>
        <strain evidence="1">TK-2024</strain>
        <tissue evidence="1">Old leaves</tissue>
    </source>
</reference>
<evidence type="ECO:0000313" key="2">
    <source>
        <dbReference type="Proteomes" id="UP001472677"/>
    </source>
</evidence>
<organism evidence="1 2">
    <name type="scientific">Hibiscus sabdariffa</name>
    <name type="common">roselle</name>
    <dbReference type="NCBI Taxonomy" id="183260"/>
    <lineage>
        <taxon>Eukaryota</taxon>
        <taxon>Viridiplantae</taxon>
        <taxon>Streptophyta</taxon>
        <taxon>Embryophyta</taxon>
        <taxon>Tracheophyta</taxon>
        <taxon>Spermatophyta</taxon>
        <taxon>Magnoliopsida</taxon>
        <taxon>eudicotyledons</taxon>
        <taxon>Gunneridae</taxon>
        <taxon>Pentapetalae</taxon>
        <taxon>rosids</taxon>
        <taxon>malvids</taxon>
        <taxon>Malvales</taxon>
        <taxon>Malvaceae</taxon>
        <taxon>Malvoideae</taxon>
        <taxon>Hibiscus</taxon>
    </lineage>
</organism>
<dbReference type="InterPro" id="IPR032861">
    <property type="entry name" value="TAXi_N"/>
</dbReference>
<dbReference type="InterPro" id="IPR032799">
    <property type="entry name" value="TAXi_C"/>
</dbReference>
<dbReference type="SUPFAM" id="SSF50630">
    <property type="entry name" value="Acid proteases"/>
    <property type="match status" value="1"/>
</dbReference>
<dbReference type="InterPro" id="IPR033121">
    <property type="entry name" value="PEPTIDASE_A1"/>
</dbReference>
<gene>
    <name evidence="1" type="ORF">V6N12_064011</name>
</gene>
<dbReference type="EMBL" id="JBBPBM010000930">
    <property type="protein sequence ID" value="KAK8489320.1"/>
    <property type="molecule type" value="Genomic_DNA"/>
</dbReference>
<dbReference type="CDD" id="cd05476">
    <property type="entry name" value="pepsin_A_like_plant"/>
    <property type="match status" value="1"/>
</dbReference>
<dbReference type="Pfam" id="PF14541">
    <property type="entry name" value="TAXi_C"/>
    <property type="match status" value="1"/>
</dbReference>
<dbReference type="Gene3D" id="2.40.70.10">
    <property type="entry name" value="Acid Proteases"/>
    <property type="match status" value="2"/>
</dbReference>
<dbReference type="Proteomes" id="UP001472677">
    <property type="component" value="Unassembled WGS sequence"/>
</dbReference>
<dbReference type="PANTHER" id="PTHR47967">
    <property type="entry name" value="OS07G0603500 PROTEIN-RELATED"/>
    <property type="match status" value="1"/>
</dbReference>
<keyword evidence="2" id="KW-1185">Reference proteome</keyword>
<name>A0ABR2A8C2_9ROSI</name>
<dbReference type="PROSITE" id="PS51767">
    <property type="entry name" value="PEPTIDASE_A1"/>
    <property type="match status" value="1"/>
</dbReference>
<dbReference type="InterPro" id="IPR051708">
    <property type="entry name" value="Plant_Aspart_Prot_A1"/>
</dbReference>
<dbReference type="InterPro" id="IPR001461">
    <property type="entry name" value="Aspartic_peptidase_A1"/>
</dbReference>
<accession>A0ABR2A8C2</accession>
<dbReference type="PROSITE" id="PS00141">
    <property type="entry name" value="ASP_PROTEASE"/>
    <property type="match status" value="1"/>
</dbReference>
<dbReference type="InterPro" id="IPR034161">
    <property type="entry name" value="Pepsin-like_plant"/>
</dbReference>
<proteinExistence type="predicted"/>
<dbReference type="PRINTS" id="PR00792">
    <property type="entry name" value="PEPSIN"/>
</dbReference>
<protein>
    <submittedName>
        <fullName evidence="1">Uncharacterized protein</fullName>
    </submittedName>
</protein>
<comment type="caution">
    <text evidence="1">The sequence shown here is derived from an EMBL/GenBank/DDBJ whole genome shotgun (WGS) entry which is preliminary data.</text>
</comment>
<sequence length="471" mass="53044">MDRNMSLILLVWLVLLHGCFLSELNALKGQGKYKLIHMHSPELRDHHPNWTLKPPINSRERISQLVHSDYVRSQTIQRRLGRKIDKRMVELPIRSAADLGAGQYFISMRIGTPPKKYLMLVDTGSVLTWIRCRNHCNNCSKEKESRDMRFYHPSESRSFRSIPCSSSYCTSNLIPCYTIKACPMPDAPCKYDYKYQDGTRVIGTLGNDTVTIRMRDNQKVTLKNITIGCAEKIISGIDNPLDGILGLGGDGESFMAKALRQTGTTVSYCLADHLSPRNVVSYLVFGGVEKQLPNIQETDLTIGQWPWGTHYHLNVIGFSLDGRMLDIPSEVWLYNPDGQYGGVILDTGSSLTALAAPAYDKLIQAFLPSISRFPKVDYGDASGIPEHCFNSSGYNETLIPKLAIHFANGAKFEPPVNNYVIDAIDMKCLGFRRFEGLDTCIIGNILQQNYLWEFDFFNEKVKFAPSKCTSD</sequence>
<dbReference type="InterPro" id="IPR001969">
    <property type="entry name" value="Aspartic_peptidase_AS"/>
</dbReference>